<dbReference type="PANTHER" id="PTHR35010:SF2">
    <property type="entry name" value="BLL4672 PROTEIN"/>
    <property type="match status" value="1"/>
</dbReference>
<dbReference type="SMART" id="SM00530">
    <property type="entry name" value="HTH_XRE"/>
    <property type="match status" value="1"/>
</dbReference>
<dbReference type="EMBL" id="CP158357">
    <property type="protein sequence ID" value="XBX79093.1"/>
    <property type="molecule type" value="Genomic_DNA"/>
</dbReference>
<dbReference type="PROSITE" id="PS50943">
    <property type="entry name" value="HTH_CROC1"/>
    <property type="match status" value="1"/>
</dbReference>
<feature type="domain" description="HTH cro/C1-type" evidence="1">
    <location>
        <begin position="34"/>
        <end position="81"/>
    </location>
</feature>
<dbReference type="Pfam" id="PF13560">
    <property type="entry name" value="HTH_31"/>
    <property type="match status" value="1"/>
</dbReference>
<name>A0AAU7VZC5_9MICO</name>
<accession>A0AAU7VZC5</accession>
<dbReference type="GO" id="GO:0003677">
    <property type="term" value="F:DNA binding"/>
    <property type="evidence" value="ECO:0007669"/>
    <property type="project" value="InterPro"/>
</dbReference>
<proteinExistence type="predicted"/>
<dbReference type="RefSeq" id="WP_350352211.1">
    <property type="nucleotide sequence ID" value="NZ_CP158357.1"/>
</dbReference>
<dbReference type="Pfam" id="PF17765">
    <property type="entry name" value="MLTR_LBD"/>
    <property type="match status" value="1"/>
</dbReference>
<organism evidence="2">
    <name type="scientific">Microbacterium sp. A8/3-1</name>
    <dbReference type="NCBI Taxonomy" id="3160749"/>
    <lineage>
        <taxon>Bacteria</taxon>
        <taxon>Bacillati</taxon>
        <taxon>Actinomycetota</taxon>
        <taxon>Actinomycetes</taxon>
        <taxon>Micrococcales</taxon>
        <taxon>Microbacteriaceae</taxon>
        <taxon>Microbacterium</taxon>
    </lineage>
</organism>
<dbReference type="InterPro" id="IPR041413">
    <property type="entry name" value="MLTR_LBD"/>
</dbReference>
<gene>
    <name evidence="2" type="ORF">ABS642_03085</name>
</gene>
<evidence type="ECO:0000259" key="1">
    <source>
        <dbReference type="PROSITE" id="PS50943"/>
    </source>
</evidence>
<protein>
    <submittedName>
        <fullName evidence="2">Helix-turn-helix domain-containing protein</fullName>
    </submittedName>
</protein>
<dbReference type="InterPro" id="IPR001387">
    <property type="entry name" value="Cro/C1-type_HTH"/>
</dbReference>
<dbReference type="Gene3D" id="1.10.260.40">
    <property type="entry name" value="lambda repressor-like DNA-binding domains"/>
    <property type="match status" value="1"/>
</dbReference>
<dbReference type="InterPro" id="IPR010982">
    <property type="entry name" value="Lambda_DNA-bd_dom_sf"/>
</dbReference>
<dbReference type="Gene3D" id="3.30.450.180">
    <property type="match status" value="1"/>
</dbReference>
<dbReference type="PANTHER" id="PTHR35010">
    <property type="entry name" value="BLL4672 PROTEIN-RELATED"/>
    <property type="match status" value="1"/>
</dbReference>
<dbReference type="AlphaFoldDB" id="A0AAU7VZC5"/>
<reference evidence="2" key="1">
    <citation type="submission" date="2024-06" db="EMBL/GenBank/DDBJ databases">
        <title>Draft genome sequence of Microbacterium sp. strain A8/3-1, isolated from Oxytropis tragacanthoides Fisch. ex DC. Root nodules in the Altai region of Russia.</title>
        <authorList>
            <person name="Sazanova A."/>
            <person name="Guro P."/>
            <person name="Kuznetsova I."/>
            <person name="Belimov A."/>
            <person name="Safronova V."/>
        </authorList>
    </citation>
    <scope>NUCLEOTIDE SEQUENCE</scope>
    <source>
        <strain evidence="2">A8/3-1</strain>
    </source>
</reference>
<dbReference type="SUPFAM" id="SSF47413">
    <property type="entry name" value="lambda repressor-like DNA-binding domains"/>
    <property type="match status" value="1"/>
</dbReference>
<evidence type="ECO:0000313" key="2">
    <source>
        <dbReference type="EMBL" id="XBX79093.1"/>
    </source>
</evidence>
<sequence length="278" mass="31129">MDREALAEFLLRRREMLQPSDVGLSPGVRRRTPGLRREEVAQLATMSTDYYTRLEQQRGPQPSPQILAALARALRLTSDERDYLHRVAGYSAPDRGAVTDYVRPGMLRILDRLHDAPAFVVSVLDEVLVQNDAARALLGDASHLVGLERSGIYRWFAQPESERGRYLESDHARQSRSLVASLRAAQGLLGSRSRAGEIVRELTARSPEFVELWDAQEVRRRFEEHKVLVHPELGEIEVDCQALFTEDESQALIVLTAAPGSEAASKLELVRVLGTQVV</sequence>